<keyword evidence="1" id="KW-0489">Methyltransferase</keyword>
<proteinExistence type="predicted"/>
<evidence type="ECO:0000256" key="2">
    <source>
        <dbReference type="ARBA" id="ARBA00022679"/>
    </source>
</evidence>
<dbReference type="GO" id="GO:0016279">
    <property type="term" value="F:protein-lysine N-methyltransferase activity"/>
    <property type="evidence" value="ECO:0007669"/>
    <property type="project" value="InterPro"/>
</dbReference>
<dbReference type="PANTHER" id="PTHR13610">
    <property type="entry name" value="METHYLTRANSFERASE DOMAIN-CONTAINING PROTEIN"/>
    <property type="match status" value="1"/>
</dbReference>
<reference evidence="6" key="1">
    <citation type="submission" date="2020-02" db="EMBL/GenBank/DDBJ databases">
        <title>Genomic and physiological characterization of two novel Nitrospinaceae genera.</title>
        <authorList>
            <person name="Mueller A.J."/>
            <person name="Jung M.-Y."/>
            <person name="Strachan C.R."/>
            <person name="Herbold C.W."/>
            <person name="Kirkegaard R.H."/>
            <person name="Daims H."/>
        </authorList>
    </citation>
    <scope>NUCLEOTIDE SEQUENCE [LARGE SCALE GENOMIC DNA]</scope>
</reference>
<dbReference type="Proteomes" id="UP000594464">
    <property type="component" value="Chromosome"/>
</dbReference>
<dbReference type="Gene3D" id="3.40.50.150">
    <property type="entry name" value="Vaccinia Virus protein VP39"/>
    <property type="match status" value="1"/>
</dbReference>
<accession>A0A7T0C178</accession>
<dbReference type="InterPro" id="IPR029063">
    <property type="entry name" value="SAM-dependent_MTases_sf"/>
</dbReference>
<evidence type="ECO:0000256" key="1">
    <source>
        <dbReference type="ARBA" id="ARBA00022603"/>
    </source>
</evidence>
<dbReference type="EMBL" id="CP048620">
    <property type="protein sequence ID" value="QPJ64656.1"/>
    <property type="molecule type" value="Genomic_DNA"/>
</dbReference>
<dbReference type="CDD" id="cd02440">
    <property type="entry name" value="AdoMet_MTases"/>
    <property type="match status" value="1"/>
</dbReference>
<dbReference type="KEGG" id="nva:G3M78_04320"/>
<feature type="transmembrane region" description="Helical" evidence="4">
    <location>
        <begin position="6"/>
        <end position="27"/>
    </location>
</feature>
<dbReference type="AlphaFoldDB" id="A0A7T0C178"/>
<organism evidence="5 6">
    <name type="scientific">Candidatus Nitrohelix vancouverensis</name>
    <dbReference type="NCBI Taxonomy" id="2705534"/>
    <lineage>
        <taxon>Bacteria</taxon>
        <taxon>Pseudomonadati</taxon>
        <taxon>Nitrospinota/Tectimicrobiota group</taxon>
        <taxon>Nitrospinota</taxon>
        <taxon>Nitrospinia</taxon>
        <taxon>Nitrospinales</taxon>
        <taxon>Nitrospinaceae</taxon>
        <taxon>Candidatus Nitrohelix</taxon>
    </lineage>
</organism>
<evidence type="ECO:0000256" key="4">
    <source>
        <dbReference type="SAM" id="Phobius"/>
    </source>
</evidence>
<keyword evidence="4" id="KW-1133">Transmembrane helix</keyword>
<evidence type="ECO:0000313" key="5">
    <source>
        <dbReference type="EMBL" id="QPJ64656.1"/>
    </source>
</evidence>
<dbReference type="SUPFAM" id="SSF53335">
    <property type="entry name" value="S-adenosyl-L-methionine-dependent methyltransferases"/>
    <property type="match status" value="1"/>
</dbReference>
<keyword evidence="4" id="KW-0812">Transmembrane</keyword>
<gene>
    <name evidence="5" type="ORF">G3M78_04320</name>
</gene>
<name>A0A7T0C178_9BACT</name>
<keyword evidence="2" id="KW-0808">Transferase</keyword>
<dbReference type="InterPro" id="IPR026170">
    <property type="entry name" value="FAM173A/B"/>
</dbReference>
<evidence type="ECO:0000256" key="3">
    <source>
        <dbReference type="ARBA" id="ARBA00022691"/>
    </source>
</evidence>
<keyword evidence="3" id="KW-0949">S-adenosyl-L-methionine</keyword>
<evidence type="ECO:0008006" key="7">
    <source>
        <dbReference type="Google" id="ProtNLM"/>
    </source>
</evidence>
<dbReference type="PANTHER" id="PTHR13610:SF11">
    <property type="entry name" value="METHYLTRANSFERASE DOMAIN-CONTAINING PROTEIN"/>
    <property type="match status" value="1"/>
</dbReference>
<evidence type="ECO:0000313" key="6">
    <source>
        <dbReference type="Proteomes" id="UP000594464"/>
    </source>
</evidence>
<dbReference type="Pfam" id="PF06325">
    <property type="entry name" value="PrmA"/>
    <property type="match status" value="1"/>
</dbReference>
<sequence length="182" mass="20229">MFSTYLSIALLILVSGVALIALVPAFFGSPWHPLRKASIQRILDFSELKAGEHFYELGSGDGRVSISAARDFGAHCVGVEIDPIKVWSATWLAKRAGVAGQTRFLRQNFLNADVSQADVVYLYLTHQAMDRLLPLLEGQLKPSARIVCYRFCFAGRQADKVNADRNLFLYRMGRGSQLNAYS</sequence>
<dbReference type="GO" id="GO:0032259">
    <property type="term" value="P:methylation"/>
    <property type="evidence" value="ECO:0007669"/>
    <property type="project" value="UniProtKB-KW"/>
</dbReference>
<protein>
    <recommendedName>
        <fullName evidence="7">Methyltransferase domain-containing protein</fullName>
    </recommendedName>
</protein>
<keyword evidence="4" id="KW-0472">Membrane</keyword>